<organism evidence="2 3">
    <name type="scientific">Pseudomonas oryzihabitans</name>
    <dbReference type="NCBI Taxonomy" id="47885"/>
    <lineage>
        <taxon>Bacteria</taxon>
        <taxon>Pseudomonadati</taxon>
        <taxon>Pseudomonadota</taxon>
        <taxon>Gammaproteobacteria</taxon>
        <taxon>Pseudomonadales</taxon>
        <taxon>Pseudomonadaceae</taxon>
        <taxon>Pseudomonas</taxon>
    </lineage>
</organism>
<feature type="region of interest" description="Disordered" evidence="1">
    <location>
        <begin position="1"/>
        <end position="64"/>
    </location>
</feature>
<dbReference type="EMBL" id="CP013987">
    <property type="protein sequence ID" value="ALZ84776.1"/>
    <property type="molecule type" value="Genomic_DNA"/>
</dbReference>
<protein>
    <submittedName>
        <fullName evidence="2">Uncharacterized protein</fullName>
    </submittedName>
</protein>
<dbReference type="KEGG" id="por:APT59_11425"/>
<evidence type="ECO:0000313" key="3">
    <source>
        <dbReference type="Proteomes" id="UP000064137"/>
    </source>
</evidence>
<name>A0A0U4W084_9PSED</name>
<proteinExistence type="predicted"/>
<reference evidence="2 3" key="1">
    <citation type="submission" date="2016-01" db="EMBL/GenBank/DDBJ databases">
        <title>Annotation of Pseudomonas oryzihabitans USDA-ARS-USMARC-56511.</title>
        <authorList>
            <person name="Harhay G.P."/>
            <person name="Harhay D.M."/>
            <person name="Smith T.P.L."/>
            <person name="Bono J.L."/>
            <person name="Heaton M.P."/>
            <person name="Clawson M.L."/>
            <person name="Chitko-Mckown C.G."/>
            <person name="Capik S.F."/>
            <person name="DeDonder K.D."/>
            <person name="Apley M.D."/>
            <person name="Lubbers B.V."/>
            <person name="White B.J."/>
            <person name="Larson R.L."/>
        </authorList>
    </citation>
    <scope>NUCLEOTIDE SEQUENCE [LARGE SCALE GENOMIC DNA]</scope>
    <source>
        <strain evidence="2 3">USDA-ARS-USMARC-56511</strain>
    </source>
</reference>
<feature type="compositionally biased region" description="Acidic residues" evidence="1">
    <location>
        <begin position="55"/>
        <end position="64"/>
    </location>
</feature>
<evidence type="ECO:0000313" key="2">
    <source>
        <dbReference type="EMBL" id="ALZ84776.1"/>
    </source>
</evidence>
<accession>A0A0U4W084</accession>
<dbReference type="AlphaFoldDB" id="A0A0U4W084"/>
<gene>
    <name evidence="2" type="ORF">APT59_11425</name>
</gene>
<sequence>MIARSMFGIDVQLAREQGGQATEPAPAEPPEPADTDGADQSVLDPDEPSTPVPGESDDQEPAPR</sequence>
<evidence type="ECO:0000256" key="1">
    <source>
        <dbReference type="SAM" id="MobiDB-lite"/>
    </source>
</evidence>
<dbReference type="Proteomes" id="UP000064137">
    <property type="component" value="Chromosome"/>
</dbReference>